<evidence type="ECO:0008006" key="8">
    <source>
        <dbReference type="Google" id="ProtNLM"/>
    </source>
</evidence>
<protein>
    <recommendedName>
        <fullName evidence="8">Restriction endonuclease subunit S</fullName>
    </recommendedName>
</protein>
<dbReference type="PANTHER" id="PTHR30408:SF12">
    <property type="entry name" value="TYPE I RESTRICTION ENZYME MJAVIII SPECIFICITY SUBUNIT"/>
    <property type="match status" value="1"/>
</dbReference>
<comment type="caution">
    <text evidence="5">The sequence shown here is derived from an EMBL/GenBank/DDBJ whole genome shotgun (WGS) entry which is preliminary data.</text>
</comment>
<evidence type="ECO:0000256" key="2">
    <source>
        <dbReference type="ARBA" id="ARBA00023125"/>
    </source>
</evidence>
<sequence>MSRKFQCRAIPSAWLENNGRRLDCGPYMSGAVEAKELLKRHKNEALKSLTANHNGGIFNGPRFPRVYVDDPTNGVPFLGSTDILDADLSNVSLLSKKQINGNPALVLDEGWTLITCSGTIGRMAYARSDMKGMAGSQHFMRVVPDITKITPGYLYAYLSSRFGVPIVVSGTYGAIIQHIEPHHIADLPVPRLGDIEEQANELVQRAAELRVEATELLKTAGSMVNYQFGFPQKLALSHRVFSCSTASSMLVLKRLEATFHDAVAQESDRLIAGVPRKDELSTLGISISETGRIKQVFVDEEYGAPFLTSGEIFRQRYEPTRFLSSRLLPDESEWATQEGDLLLARSGQVGGIIGRGVWADRRFAGGCVSVDVLRLSAQNSRILPGYLYAYLFLTDVGYRQLIRTAAGSSIPHLSAPDVSRLLIPRCDSALEGEINELVWNAGHKRAEAQEKEDLARALVERTIEEGGR</sequence>
<gene>
    <name evidence="5" type="ORF">NCTC10894_03108</name>
    <name evidence="4" type="ORF">R77569_01406</name>
</gene>
<evidence type="ECO:0000313" key="7">
    <source>
        <dbReference type="Proteomes" id="UP001190452"/>
    </source>
</evidence>
<dbReference type="SUPFAM" id="SSF116734">
    <property type="entry name" value="DNA methylase specificity domain"/>
    <property type="match status" value="2"/>
</dbReference>
<organism evidence="5 6">
    <name type="scientific">Ralstonia mannitolilytica</name>
    <dbReference type="NCBI Taxonomy" id="105219"/>
    <lineage>
        <taxon>Bacteria</taxon>
        <taxon>Pseudomonadati</taxon>
        <taxon>Pseudomonadota</taxon>
        <taxon>Betaproteobacteria</taxon>
        <taxon>Burkholderiales</taxon>
        <taxon>Burkholderiaceae</taxon>
        <taxon>Ralstonia</taxon>
    </lineage>
</organism>
<evidence type="ECO:0000313" key="5">
    <source>
        <dbReference type="EMBL" id="SUD98715.1"/>
    </source>
</evidence>
<reference evidence="5 6" key="1">
    <citation type="submission" date="2018-06" db="EMBL/GenBank/DDBJ databases">
        <authorList>
            <consortium name="Pathogen Informatics"/>
            <person name="Doyle S."/>
        </authorList>
    </citation>
    <scope>NUCLEOTIDE SEQUENCE [LARGE SCALE GENOMIC DNA]</scope>
    <source>
        <strain evidence="5 6">NCTC10894</strain>
    </source>
</reference>
<dbReference type="NCBIfam" id="NF047740">
    <property type="entry name" value="antiphage_MADS5"/>
    <property type="match status" value="1"/>
</dbReference>
<dbReference type="RefSeq" id="WP_115044150.1">
    <property type="nucleotide sequence ID" value="NZ_BAAAEC010000010.1"/>
</dbReference>
<dbReference type="InterPro" id="IPR044946">
    <property type="entry name" value="Restrct_endonuc_typeI_TRD_sf"/>
</dbReference>
<accession>A0AAJ4ZNR1</accession>
<dbReference type="Proteomes" id="UP000255008">
    <property type="component" value="Unassembled WGS sequence"/>
</dbReference>
<evidence type="ECO:0000313" key="4">
    <source>
        <dbReference type="EMBL" id="CAJ0861123.1"/>
    </source>
</evidence>
<dbReference type="Gene3D" id="3.90.220.20">
    <property type="entry name" value="DNA methylase specificity domains"/>
    <property type="match status" value="2"/>
</dbReference>
<dbReference type="InterPro" id="IPR052021">
    <property type="entry name" value="Type-I_RS_S_subunit"/>
</dbReference>
<dbReference type="EMBL" id="UGVE01000001">
    <property type="protein sequence ID" value="SUD98715.1"/>
    <property type="molecule type" value="Genomic_DNA"/>
</dbReference>
<name>A0AAJ4ZNR1_9RALS</name>
<proteinExistence type="predicted"/>
<reference evidence="4 7" key="2">
    <citation type="submission" date="2023-07" db="EMBL/GenBank/DDBJ databases">
        <authorList>
            <person name="Peeters C."/>
        </authorList>
    </citation>
    <scope>NUCLEOTIDE SEQUENCE [LARGE SCALE GENOMIC DNA]</scope>
    <source>
        <strain evidence="4 7">R-77569</strain>
    </source>
</reference>
<dbReference type="CDD" id="cd17256">
    <property type="entry name" value="RMtype1_S_EcoJA65PI-TRD1-CR1_like"/>
    <property type="match status" value="1"/>
</dbReference>
<dbReference type="EMBL" id="CAUDKV010000004">
    <property type="protein sequence ID" value="CAJ0861123.1"/>
    <property type="molecule type" value="Genomic_DNA"/>
</dbReference>
<keyword evidence="2" id="KW-0238">DNA-binding</keyword>
<dbReference type="PANTHER" id="PTHR30408">
    <property type="entry name" value="TYPE-1 RESTRICTION ENZYME ECOKI SPECIFICITY PROTEIN"/>
    <property type="match status" value="1"/>
</dbReference>
<dbReference type="GO" id="GO:0009307">
    <property type="term" value="P:DNA restriction-modification system"/>
    <property type="evidence" value="ECO:0007669"/>
    <property type="project" value="UniProtKB-KW"/>
</dbReference>
<dbReference type="Proteomes" id="UP001190452">
    <property type="component" value="Unassembled WGS sequence"/>
</dbReference>
<keyword evidence="3" id="KW-0175">Coiled coil</keyword>
<dbReference type="AlphaFoldDB" id="A0AAJ4ZNR1"/>
<evidence type="ECO:0000256" key="1">
    <source>
        <dbReference type="ARBA" id="ARBA00022747"/>
    </source>
</evidence>
<evidence type="ECO:0000256" key="3">
    <source>
        <dbReference type="SAM" id="Coils"/>
    </source>
</evidence>
<dbReference type="REBASE" id="416185">
    <property type="entry name" value="S.Rma10894II"/>
</dbReference>
<keyword evidence="7" id="KW-1185">Reference proteome</keyword>
<feature type="coiled-coil region" evidence="3">
    <location>
        <begin position="192"/>
        <end position="219"/>
    </location>
</feature>
<evidence type="ECO:0000313" key="6">
    <source>
        <dbReference type="Proteomes" id="UP000255008"/>
    </source>
</evidence>
<keyword evidence="1" id="KW-0680">Restriction system</keyword>
<dbReference type="GO" id="GO:0003677">
    <property type="term" value="F:DNA binding"/>
    <property type="evidence" value="ECO:0007669"/>
    <property type="project" value="UniProtKB-KW"/>
</dbReference>